<dbReference type="GO" id="GO:0032259">
    <property type="term" value="P:methylation"/>
    <property type="evidence" value="ECO:0007669"/>
    <property type="project" value="UniProtKB-KW"/>
</dbReference>
<dbReference type="EMBL" id="QBML01000006">
    <property type="protein sequence ID" value="PZO42672.1"/>
    <property type="molecule type" value="Genomic_DNA"/>
</dbReference>
<organism evidence="2 3">
    <name type="scientific">Pseudanabaena frigida</name>
    <dbReference type="NCBI Taxonomy" id="945775"/>
    <lineage>
        <taxon>Bacteria</taxon>
        <taxon>Bacillati</taxon>
        <taxon>Cyanobacteriota</taxon>
        <taxon>Cyanophyceae</taxon>
        <taxon>Pseudanabaenales</taxon>
        <taxon>Pseudanabaenaceae</taxon>
        <taxon>Pseudanabaena</taxon>
    </lineage>
</organism>
<evidence type="ECO:0000313" key="3">
    <source>
        <dbReference type="Proteomes" id="UP000249467"/>
    </source>
</evidence>
<protein>
    <submittedName>
        <fullName evidence="2">SAM-dependent methyltransferase</fullName>
    </submittedName>
</protein>
<proteinExistence type="predicted"/>
<dbReference type="GO" id="GO:0008168">
    <property type="term" value="F:methyltransferase activity"/>
    <property type="evidence" value="ECO:0007669"/>
    <property type="project" value="UniProtKB-KW"/>
</dbReference>
<feature type="domain" description="Methyltransferase" evidence="1">
    <location>
        <begin position="57"/>
        <end position="189"/>
    </location>
</feature>
<dbReference type="PANTHER" id="PTHR45128:SF1">
    <property type="entry name" value="S-ADENOSYLMETHIONINE-DEPENDENT METHYLTRANSFERASE RV2258C"/>
    <property type="match status" value="1"/>
</dbReference>
<dbReference type="Proteomes" id="UP000249467">
    <property type="component" value="Unassembled WGS sequence"/>
</dbReference>
<dbReference type="CDD" id="cd02440">
    <property type="entry name" value="AdoMet_MTases"/>
    <property type="match status" value="1"/>
</dbReference>
<dbReference type="InterPro" id="IPR029063">
    <property type="entry name" value="SAM-dependent_MTases_sf"/>
</dbReference>
<dbReference type="InterPro" id="IPR025714">
    <property type="entry name" value="Methyltranfer_dom"/>
</dbReference>
<keyword evidence="2" id="KW-0489">Methyltransferase</keyword>
<dbReference type="AlphaFoldDB" id="A0A2W4WDV7"/>
<keyword evidence="2" id="KW-0808">Transferase</keyword>
<dbReference type="PANTHER" id="PTHR45128">
    <property type="entry name" value="METHYLTRANSFERASE TYPE 11"/>
    <property type="match status" value="1"/>
</dbReference>
<reference evidence="2 3" key="2">
    <citation type="submission" date="2018-06" db="EMBL/GenBank/DDBJ databases">
        <title>Metagenomic assembly of (sub)arctic Cyanobacteria and their associated microbiome from non-axenic cultures.</title>
        <authorList>
            <person name="Baurain D."/>
        </authorList>
    </citation>
    <scope>NUCLEOTIDE SEQUENCE [LARGE SCALE GENOMIC DNA]</scope>
    <source>
        <strain evidence="2">ULC066bin1</strain>
    </source>
</reference>
<comment type="caution">
    <text evidence="2">The sequence shown here is derived from an EMBL/GenBank/DDBJ whole genome shotgun (WGS) entry which is preliminary data.</text>
</comment>
<name>A0A2W4WDV7_9CYAN</name>
<evidence type="ECO:0000313" key="2">
    <source>
        <dbReference type="EMBL" id="PZO42672.1"/>
    </source>
</evidence>
<dbReference type="Pfam" id="PF13847">
    <property type="entry name" value="Methyltransf_31"/>
    <property type="match status" value="1"/>
</dbReference>
<dbReference type="InterPro" id="IPR053173">
    <property type="entry name" value="SAM-binding_MTase"/>
</dbReference>
<dbReference type="SUPFAM" id="SSF53335">
    <property type="entry name" value="S-adenosyl-L-methionine-dependent methyltransferases"/>
    <property type="match status" value="1"/>
</dbReference>
<gene>
    <name evidence="2" type="ORF">DCF19_06430</name>
</gene>
<sequence>MTDIKSELFDKIRQQFDSAPYPRVPLDKSPKDNPNELYIHNLVTSFYLRDQKIVDTNGKLILDAGCGSGYKSLVLAEANPGAKIVGIDISAESVKLAEQRLKYHNFDNVEFHVLSVEDLSKLNYQFDYINCDELLYLFPDPADALKSMRSALKPDGIIRSNLHSSLQRSSIYRAQQMFTMMGLMEDNPEELEIEVVVETMQALKDDVMLKIQTWDSNYTSKDNKSEILMNHLFQGDKGYTIPEMFAALRLANLDFISMVNWREWDFRDLFKEPNNLPVFLAMGLPDISIEERLRIYELLQPVHRLLDFWCGHSQRPQSFLPFTEWSSLDWQNAIVHLHPQLKTAKLREDLISCINECRMFNLNPYLSTTKQTVSIDSSIAICLLPLFHAPQSMMSLVERWKLARPLDPVTLQTTEVEKAFQLVQKTIVALENLDYVMIERQA</sequence>
<accession>A0A2W4WDV7</accession>
<evidence type="ECO:0000259" key="1">
    <source>
        <dbReference type="Pfam" id="PF13847"/>
    </source>
</evidence>
<reference evidence="2 3" key="1">
    <citation type="submission" date="2018-04" db="EMBL/GenBank/DDBJ databases">
        <authorList>
            <person name="Go L.Y."/>
            <person name="Mitchell J.A."/>
        </authorList>
    </citation>
    <scope>NUCLEOTIDE SEQUENCE [LARGE SCALE GENOMIC DNA]</scope>
    <source>
        <strain evidence="2">ULC066bin1</strain>
    </source>
</reference>
<dbReference type="Gene3D" id="3.40.50.150">
    <property type="entry name" value="Vaccinia Virus protein VP39"/>
    <property type="match status" value="1"/>
</dbReference>